<comment type="caution">
    <text evidence="1">The sequence shown here is derived from an EMBL/GenBank/DDBJ whole genome shotgun (WGS) entry which is preliminary data.</text>
</comment>
<dbReference type="EMBL" id="CADEHS020000480">
    <property type="protein sequence ID" value="CAG9952323.1"/>
    <property type="molecule type" value="Genomic_DNA"/>
</dbReference>
<accession>A0ACA9UIN9</accession>
<keyword evidence="2" id="KW-1185">Reference proteome</keyword>
<sequence length="315" mass="35501">MTFSLEWDLKKFVIDQEYGPIILDHIFCVTGTRQRAQATTVQQYFDQTWPGLHHPLISLLNKFLSCTQFPPCDLELSGGSSLTIRQYRSHCYIDVTEPFGFVAEIGEQLGWLGSALRPSELPEGVIICVPRVLFVDIHGQSGRKGNITTQATCRIAFFMGKINDSNHLLSGFCWANMFRNPMIVGGYPIRHRHQGDTGLEIPLEVMAELVQSNQVFNIDGNIMLKGFCSLLIVTAIDADAVIWHFLFSADGERISYCDTRLGGPEAMRIATPKGLELKDLETRQHVVGWCSHDILKRGFTYNALSCLIRDRQVVY</sequence>
<reference evidence="1" key="1">
    <citation type="submission" date="2020-04" db="EMBL/GenBank/DDBJ databases">
        <authorList>
            <person name="Broberg M."/>
        </authorList>
    </citation>
    <scope>NUCLEOTIDE SEQUENCE</scope>
</reference>
<dbReference type="Proteomes" id="UP000836387">
    <property type="component" value="Unassembled WGS sequence"/>
</dbReference>
<name>A0ACA9UIN9_BIOOC</name>
<gene>
    <name evidence="1" type="ORF">CRV2_00016299</name>
</gene>
<proteinExistence type="predicted"/>
<evidence type="ECO:0000313" key="2">
    <source>
        <dbReference type="Proteomes" id="UP000836387"/>
    </source>
</evidence>
<organism evidence="1 2">
    <name type="scientific">Clonostachys rosea f. rosea IK726</name>
    <dbReference type="NCBI Taxonomy" id="1349383"/>
    <lineage>
        <taxon>Eukaryota</taxon>
        <taxon>Fungi</taxon>
        <taxon>Dikarya</taxon>
        <taxon>Ascomycota</taxon>
        <taxon>Pezizomycotina</taxon>
        <taxon>Sordariomycetes</taxon>
        <taxon>Hypocreomycetidae</taxon>
        <taxon>Hypocreales</taxon>
        <taxon>Bionectriaceae</taxon>
        <taxon>Clonostachys</taxon>
    </lineage>
</organism>
<reference evidence="1" key="2">
    <citation type="submission" date="2021-10" db="EMBL/GenBank/DDBJ databases">
        <authorList>
            <person name="Piombo E."/>
        </authorList>
    </citation>
    <scope>NUCLEOTIDE SEQUENCE</scope>
</reference>
<protein>
    <submittedName>
        <fullName evidence="1">Uncharacterized protein</fullName>
    </submittedName>
</protein>
<evidence type="ECO:0000313" key="1">
    <source>
        <dbReference type="EMBL" id="CAG9952323.1"/>
    </source>
</evidence>